<evidence type="ECO:0000313" key="8">
    <source>
        <dbReference type="EMBL" id="KKL13396.1"/>
    </source>
</evidence>
<evidence type="ECO:0000256" key="4">
    <source>
        <dbReference type="ARBA" id="ARBA00022679"/>
    </source>
</evidence>
<keyword evidence="3" id="KW-0288">FMN</keyword>
<dbReference type="Pfam" id="PF01687">
    <property type="entry name" value="Flavokinase"/>
    <property type="match status" value="1"/>
</dbReference>
<evidence type="ECO:0000256" key="3">
    <source>
        <dbReference type="ARBA" id="ARBA00022643"/>
    </source>
</evidence>
<evidence type="ECO:0000256" key="6">
    <source>
        <dbReference type="ARBA" id="ARBA00022840"/>
    </source>
</evidence>
<keyword evidence="2" id="KW-0285">Flavoprotein</keyword>
<dbReference type="GO" id="GO:0009398">
    <property type="term" value="P:FMN biosynthetic process"/>
    <property type="evidence" value="ECO:0007669"/>
    <property type="project" value="TreeGrafter"/>
</dbReference>
<evidence type="ECO:0000256" key="5">
    <source>
        <dbReference type="ARBA" id="ARBA00022741"/>
    </source>
</evidence>
<dbReference type="PANTHER" id="PTHR22749:SF6">
    <property type="entry name" value="RIBOFLAVIN KINASE"/>
    <property type="match status" value="1"/>
</dbReference>
<evidence type="ECO:0000256" key="2">
    <source>
        <dbReference type="ARBA" id="ARBA00022630"/>
    </source>
</evidence>
<dbReference type="InterPro" id="IPR015865">
    <property type="entry name" value="Riboflavin_kinase_bac/euk"/>
</dbReference>
<dbReference type="InterPro" id="IPR023468">
    <property type="entry name" value="Riboflavin_kinase"/>
</dbReference>
<dbReference type="EC" id="2.7.1.26" evidence="1"/>
<reference evidence="8" key="1">
    <citation type="journal article" date="2015" name="Nature">
        <title>Complex archaea that bridge the gap between prokaryotes and eukaryotes.</title>
        <authorList>
            <person name="Spang A."/>
            <person name="Saw J.H."/>
            <person name="Jorgensen S.L."/>
            <person name="Zaremba-Niedzwiedzka K."/>
            <person name="Martijn J."/>
            <person name="Lind A.E."/>
            <person name="van Eijk R."/>
            <person name="Schleper C."/>
            <person name="Guy L."/>
            <person name="Ettema T.J."/>
        </authorList>
    </citation>
    <scope>NUCLEOTIDE SEQUENCE</scope>
</reference>
<evidence type="ECO:0000256" key="1">
    <source>
        <dbReference type="ARBA" id="ARBA00012105"/>
    </source>
</evidence>
<comment type="caution">
    <text evidence="8">The sequence shown here is derived from an EMBL/GenBank/DDBJ whole genome shotgun (WGS) entry which is preliminary data.</text>
</comment>
<dbReference type="GO" id="GO:0009231">
    <property type="term" value="P:riboflavin biosynthetic process"/>
    <property type="evidence" value="ECO:0007669"/>
    <property type="project" value="InterPro"/>
</dbReference>
<keyword evidence="5" id="KW-0547">Nucleotide-binding</keyword>
<evidence type="ECO:0000259" key="7">
    <source>
        <dbReference type="SMART" id="SM00904"/>
    </source>
</evidence>
<dbReference type="EMBL" id="LAZR01040871">
    <property type="protein sequence ID" value="KKL13396.1"/>
    <property type="molecule type" value="Genomic_DNA"/>
</dbReference>
<dbReference type="GO" id="GO:0008531">
    <property type="term" value="F:riboflavin kinase activity"/>
    <property type="evidence" value="ECO:0007669"/>
    <property type="project" value="UniProtKB-EC"/>
</dbReference>
<proteinExistence type="predicted"/>
<sequence length="144" mass="16180">MIVIGSIIHTILPNFEVLSGKVVPGANRGKLLGFPTANLDITEETLPPAGIYAVWVRIEQEGMWRPGAANVGVNPTFGEKKKKMEVHLLEYNDNLYERTLEVVPVAYIRPEKTFKNPGKLIRQMNRDCRKVKNLLSRAEIPGSR</sequence>
<protein>
    <recommendedName>
        <fullName evidence="1">riboflavin kinase</fullName>
        <ecNumber evidence="1">2.7.1.26</ecNumber>
    </recommendedName>
</protein>
<dbReference type="GO" id="GO:0005524">
    <property type="term" value="F:ATP binding"/>
    <property type="evidence" value="ECO:0007669"/>
    <property type="project" value="UniProtKB-KW"/>
</dbReference>
<dbReference type="PANTHER" id="PTHR22749">
    <property type="entry name" value="RIBOFLAVIN KINASE/FMN ADENYLYLTRANSFERASE"/>
    <property type="match status" value="1"/>
</dbReference>
<organism evidence="8">
    <name type="scientific">marine sediment metagenome</name>
    <dbReference type="NCBI Taxonomy" id="412755"/>
    <lineage>
        <taxon>unclassified sequences</taxon>
        <taxon>metagenomes</taxon>
        <taxon>ecological metagenomes</taxon>
    </lineage>
</organism>
<gene>
    <name evidence="8" type="ORF">LCGC14_2526160</name>
</gene>
<dbReference type="InterPro" id="IPR023465">
    <property type="entry name" value="Riboflavin_kinase_dom_sf"/>
</dbReference>
<dbReference type="SMART" id="SM00904">
    <property type="entry name" value="Flavokinase"/>
    <property type="match status" value="1"/>
</dbReference>
<dbReference type="Gene3D" id="2.40.30.30">
    <property type="entry name" value="Riboflavin kinase-like"/>
    <property type="match status" value="1"/>
</dbReference>
<dbReference type="SUPFAM" id="SSF82114">
    <property type="entry name" value="Riboflavin kinase-like"/>
    <property type="match status" value="1"/>
</dbReference>
<accession>A0A0F9D6H7</accession>
<name>A0A0F9D6H7_9ZZZZ</name>
<keyword evidence="6" id="KW-0067">ATP-binding</keyword>
<feature type="domain" description="Riboflavin kinase" evidence="7">
    <location>
        <begin position="11"/>
        <end position="136"/>
    </location>
</feature>
<keyword evidence="4" id="KW-0808">Transferase</keyword>
<dbReference type="AlphaFoldDB" id="A0A0F9D6H7"/>